<evidence type="ECO:0000313" key="6">
    <source>
        <dbReference type="EMBL" id="CAJ2505720.1"/>
    </source>
</evidence>
<evidence type="ECO:0000256" key="2">
    <source>
        <dbReference type="ARBA" id="ARBA00008164"/>
    </source>
</evidence>
<accession>A0AAI8VIU2</accession>
<dbReference type="InterPro" id="IPR050710">
    <property type="entry name" value="Band7/mec-2_domain"/>
</dbReference>
<dbReference type="Pfam" id="PF01145">
    <property type="entry name" value="Band_7"/>
    <property type="match status" value="1"/>
</dbReference>
<dbReference type="CDD" id="cd08829">
    <property type="entry name" value="SPFH_paraslipin"/>
    <property type="match status" value="1"/>
</dbReference>
<comment type="caution">
    <text evidence="6">The sequence shown here is derived from an EMBL/GenBank/DDBJ whole genome shotgun (WGS) entry which is preliminary data.</text>
</comment>
<comment type="subcellular location">
    <subcellularLocation>
        <location evidence="1">Mitochondrion</location>
    </subcellularLocation>
</comment>
<dbReference type="PRINTS" id="PR00721">
    <property type="entry name" value="STOMATIN"/>
</dbReference>
<comment type="similarity">
    <text evidence="2">Belongs to the band 7/mec-2 family.</text>
</comment>
<dbReference type="PANTHER" id="PTHR43327">
    <property type="entry name" value="STOMATIN-LIKE PROTEIN 2, MITOCHONDRIAL"/>
    <property type="match status" value="1"/>
</dbReference>
<dbReference type="FunFam" id="3.30.479.30:FF:000004">
    <property type="entry name" value="Putative membrane protease family, stomatin"/>
    <property type="match status" value="1"/>
</dbReference>
<reference evidence="6" key="1">
    <citation type="submission" date="2023-10" db="EMBL/GenBank/DDBJ databases">
        <authorList>
            <person name="Hackl T."/>
        </authorList>
    </citation>
    <scope>NUCLEOTIDE SEQUENCE</scope>
</reference>
<dbReference type="InterPro" id="IPR032435">
    <property type="entry name" value="STML2-like_C"/>
</dbReference>
<dbReference type="PANTHER" id="PTHR43327:SF10">
    <property type="entry name" value="STOMATIN-LIKE PROTEIN 2, MITOCHONDRIAL"/>
    <property type="match status" value="1"/>
</dbReference>
<evidence type="ECO:0000256" key="3">
    <source>
        <dbReference type="ARBA" id="ARBA00023128"/>
    </source>
</evidence>
<dbReference type="GO" id="GO:0007005">
    <property type="term" value="P:mitochondrion organization"/>
    <property type="evidence" value="ECO:0007669"/>
    <property type="project" value="TreeGrafter"/>
</dbReference>
<evidence type="ECO:0000259" key="5">
    <source>
        <dbReference type="SMART" id="SM00244"/>
    </source>
</evidence>
<feature type="domain" description="Band 7" evidence="5">
    <location>
        <begin position="75"/>
        <end position="233"/>
    </location>
</feature>
<dbReference type="GO" id="GO:0005739">
    <property type="term" value="C:mitochondrion"/>
    <property type="evidence" value="ECO:0007669"/>
    <property type="project" value="UniProtKB-SubCell"/>
</dbReference>
<dbReference type="AlphaFoldDB" id="A0AAI8VIU2"/>
<keyword evidence="7" id="KW-1185">Reference proteome</keyword>
<evidence type="ECO:0000313" key="7">
    <source>
        <dbReference type="Proteomes" id="UP001295740"/>
    </source>
</evidence>
<dbReference type="Pfam" id="PF16200">
    <property type="entry name" value="Band_7_C"/>
    <property type="match status" value="1"/>
</dbReference>
<feature type="compositionally biased region" description="Basic and acidic residues" evidence="4">
    <location>
        <begin position="372"/>
        <end position="383"/>
    </location>
</feature>
<evidence type="ECO:0000256" key="1">
    <source>
        <dbReference type="ARBA" id="ARBA00004173"/>
    </source>
</evidence>
<keyword evidence="3" id="KW-0496">Mitochondrion</keyword>
<evidence type="ECO:0000256" key="4">
    <source>
        <dbReference type="SAM" id="MobiDB-lite"/>
    </source>
</evidence>
<feature type="compositionally biased region" description="Basic and acidic residues" evidence="4">
    <location>
        <begin position="398"/>
        <end position="409"/>
    </location>
</feature>
<dbReference type="InterPro" id="IPR001107">
    <property type="entry name" value="Band_7"/>
</dbReference>
<dbReference type="InterPro" id="IPR036013">
    <property type="entry name" value="Band_7/SPFH_dom_sf"/>
</dbReference>
<protein>
    <submittedName>
        <fullName evidence="6">Uu.00g131140.m01.CDS01</fullName>
    </submittedName>
</protein>
<name>A0AAI8VIU2_9PEZI</name>
<dbReference type="InterPro" id="IPR001972">
    <property type="entry name" value="Stomatin_HflK_fam"/>
</dbReference>
<dbReference type="Gene3D" id="3.30.479.30">
    <property type="entry name" value="Band 7 domain"/>
    <property type="match status" value="1"/>
</dbReference>
<proteinExistence type="inferred from homology"/>
<dbReference type="SMART" id="SM00244">
    <property type="entry name" value="PHB"/>
    <property type="match status" value="1"/>
</dbReference>
<dbReference type="SUPFAM" id="SSF117892">
    <property type="entry name" value="Band 7/SPFH domain"/>
    <property type="match status" value="1"/>
</dbReference>
<gene>
    <name evidence="6" type="ORF">KHLLAP_LOCUS6188</name>
</gene>
<sequence>MSLARADKALAPATRRRLALQQSPASRLLRPTLAQGAVRTLHSTTRSLAPISSTGSPVGVVPPSYFQRPSLPANTIIRFVPQQTAWIVEHMGKFSRILEPGLAILVPFLDRIAYVKSLKEVAIEIPSQSAITADNVTLELDGVLYTRVFDAYKASYGVEDAEYAISQLAQTTMRSEIGQLTLDHVLKERAALNTNITAAINEAAQAWGVTCLRYEIRDIHAPAPVVEAMHRQVTAERSKRAEILDSEGQRQSAINIAEGKKQSVILASEAMRAEKINRAAGDAEAILLKAKATASGIDAVGRSIASGGASAHGAVSLSVAEKYVDAFGKLARESTAVVVPGNVGDIGGMIATGLSVFGKVGEAQSRTMAKQVLEKGENNDDSSKPQPRSSESSVVDSVVREFDNTTKQN</sequence>
<dbReference type="GO" id="GO:0005886">
    <property type="term" value="C:plasma membrane"/>
    <property type="evidence" value="ECO:0007669"/>
    <property type="project" value="UniProtKB-ARBA"/>
</dbReference>
<feature type="compositionally biased region" description="Low complexity" evidence="4">
    <location>
        <begin position="384"/>
        <end position="397"/>
    </location>
</feature>
<dbReference type="EMBL" id="CAUWAG010000007">
    <property type="protein sequence ID" value="CAJ2505720.1"/>
    <property type="molecule type" value="Genomic_DNA"/>
</dbReference>
<organism evidence="6 7">
    <name type="scientific">Anthostomella pinea</name>
    <dbReference type="NCBI Taxonomy" id="933095"/>
    <lineage>
        <taxon>Eukaryota</taxon>
        <taxon>Fungi</taxon>
        <taxon>Dikarya</taxon>
        <taxon>Ascomycota</taxon>
        <taxon>Pezizomycotina</taxon>
        <taxon>Sordariomycetes</taxon>
        <taxon>Xylariomycetidae</taxon>
        <taxon>Xylariales</taxon>
        <taxon>Xylariaceae</taxon>
        <taxon>Anthostomella</taxon>
    </lineage>
</organism>
<dbReference type="GO" id="GO:0098552">
    <property type="term" value="C:side of membrane"/>
    <property type="evidence" value="ECO:0007669"/>
    <property type="project" value="UniProtKB-ARBA"/>
</dbReference>
<feature type="region of interest" description="Disordered" evidence="4">
    <location>
        <begin position="368"/>
        <end position="409"/>
    </location>
</feature>
<dbReference type="Proteomes" id="UP001295740">
    <property type="component" value="Unassembled WGS sequence"/>
</dbReference>